<comment type="caution">
    <text evidence="1">The sequence shown here is derived from an EMBL/GenBank/DDBJ whole genome shotgun (WGS) entry which is preliminary data.</text>
</comment>
<gene>
    <name evidence="1" type="ORF">MGAL_10B027587</name>
</gene>
<dbReference type="OrthoDB" id="6124298at2759"/>
<accession>A0A8B6DMW5</accession>
<dbReference type="AlphaFoldDB" id="A0A8B6DMW5"/>
<organism evidence="1 2">
    <name type="scientific">Mytilus galloprovincialis</name>
    <name type="common">Mediterranean mussel</name>
    <dbReference type="NCBI Taxonomy" id="29158"/>
    <lineage>
        <taxon>Eukaryota</taxon>
        <taxon>Metazoa</taxon>
        <taxon>Spiralia</taxon>
        <taxon>Lophotrochozoa</taxon>
        <taxon>Mollusca</taxon>
        <taxon>Bivalvia</taxon>
        <taxon>Autobranchia</taxon>
        <taxon>Pteriomorphia</taxon>
        <taxon>Mytilida</taxon>
        <taxon>Mytiloidea</taxon>
        <taxon>Mytilidae</taxon>
        <taxon>Mytilinae</taxon>
        <taxon>Mytilus</taxon>
    </lineage>
</organism>
<dbReference type="EMBL" id="UYJE01003638">
    <property type="protein sequence ID" value="VDI21101.1"/>
    <property type="molecule type" value="Genomic_DNA"/>
</dbReference>
<evidence type="ECO:0000313" key="2">
    <source>
        <dbReference type="Proteomes" id="UP000596742"/>
    </source>
</evidence>
<keyword evidence="2" id="KW-1185">Reference proteome</keyword>
<sequence length="647" mass="73270">MQLYKKGVHNNRKYRKGCGITTTAYKSIKFGQTTPAVFKSSSFSELEGSISQEKKIEKDWFYKLNVTCDNYSLHLITDFNIQQKYSDLSEAIQCQGHQKLIIERRTCDKATTAFEKMYMHMISSKPLSISECIKQNFDLAVRFLLARNIAPDELCKHLHESMTENRNNISKAIGWSITKQFYKGMKTSDILNRVIDIWPGFCCRCARHCTKSHSRICSSDAVIIVEVDQLSNTIHGDFYGIPIEQSIQVPDNEPTQVQFQKEKTDLCSSSYSEIQMLTSVPGTIAEKCFQQHSKLTMIYIHPFKRTTIQLCCQINGVIPMGEPHFPKTLNGIDTCIAEGNVRFIAKIKIGDNIGLSSPSGTLGGFVKMHGFNALLTCAHVVYDKETLIAGNKSERHKSKTKVLCFDKCNSDVKVESGYVFNEAFDCNNGNETSVDAAVVILDEEKVTIDQNDILNDESHIAKSVIFLGMKDCYLNSNYVTPKSTRGTMKARYVGLTSGYSESDITFEDYDKDDDNFTEKPHGLSLYFEDLQSHLQNIESECPKPPDIPFEVHFQQLIVPKLDENLRSGRHYFRFYNQLLFENILFEPGDSGTCIYVVEDKTVVRPDNKPNPTGCLAMAIASFYDKTENRNKCIGTPMKAILKKLGFI</sequence>
<protein>
    <submittedName>
        <fullName evidence="1">Uncharacterized protein</fullName>
    </submittedName>
</protein>
<reference evidence="1" key="1">
    <citation type="submission" date="2018-11" db="EMBL/GenBank/DDBJ databases">
        <authorList>
            <person name="Alioto T."/>
            <person name="Alioto T."/>
        </authorList>
    </citation>
    <scope>NUCLEOTIDE SEQUENCE</scope>
</reference>
<proteinExistence type="predicted"/>
<name>A0A8B6DMW5_MYTGA</name>
<dbReference type="Proteomes" id="UP000596742">
    <property type="component" value="Unassembled WGS sequence"/>
</dbReference>
<evidence type="ECO:0000313" key="1">
    <source>
        <dbReference type="EMBL" id="VDI21101.1"/>
    </source>
</evidence>